<evidence type="ECO:0000313" key="3">
    <source>
        <dbReference type="Proteomes" id="UP000638648"/>
    </source>
</evidence>
<dbReference type="AlphaFoldDB" id="A0A927N0C4"/>
<evidence type="ECO:0008006" key="4">
    <source>
        <dbReference type="Google" id="ProtNLM"/>
    </source>
</evidence>
<accession>A0A927N0C4</accession>
<dbReference type="EMBL" id="JADBEM010000001">
    <property type="protein sequence ID" value="MBE1606612.1"/>
    <property type="molecule type" value="Genomic_DNA"/>
</dbReference>
<feature type="region of interest" description="Disordered" evidence="1">
    <location>
        <begin position="1"/>
        <end position="28"/>
    </location>
</feature>
<comment type="caution">
    <text evidence="2">The sequence shown here is derived from an EMBL/GenBank/DDBJ whole genome shotgun (WGS) entry which is preliminary data.</text>
</comment>
<sequence>MRDCGPVLPGDDVAASDASDRELTETLTVEGRERSDAIAGFYRLRDGRIESAKIYREGSADVA</sequence>
<evidence type="ECO:0000256" key="1">
    <source>
        <dbReference type="SAM" id="MobiDB-lite"/>
    </source>
</evidence>
<reference evidence="2" key="1">
    <citation type="submission" date="2020-10" db="EMBL/GenBank/DDBJ databases">
        <title>Sequencing the genomes of 1000 actinobacteria strains.</title>
        <authorList>
            <person name="Klenk H.-P."/>
        </authorList>
    </citation>
    <scope>NUCLEOTIDE SEQUENCE</scope>
    <source>
        <strain evidence="2">DSM 45354</strain>
    </source>
</reference>
<keyword evidence="3" id="KW-1185">Reference proteome</keyword>
<protein>
    <recommendedName>
        <fullName evidence="4">SnoaL-like domain-containing protein</fullName>
    </recommendedName>
</protein>
<name>A0A927N0C4_9ACTN</name>
<evidence type="ECO:0000313" key="2">
    <source>
        <dbReference type="EMBL" id="MBE1606612.1"/>
    </source>
</evidence>
<feature type="compositionally biased region" description="Basic and acidic residues" evidence="1">
    <location>
        <begin position="18"/>
        <end position="28"/>
    </location>
</feature>
<organism evidence="2 3">
    <name type="scientific">Actinopolymorpha pittospori</name>
    <dbReference type="NCBI Taxonomy" id="648752"/>
    <lineage>
        <taxon>Bacteria</taxon>
        <taxon>Bacillati</taxon>
        <taxon>Actinomycetota</taxon>
        <taxon>Actinomycetes</taxon>
        <taxon>Propionibacteriales</taxon>
        <taxon>Actinopolymorphaceae</taxon>
        <taxon>Actinopolymorpha</taxon>
    </lineage>
</organism>
<dbReference type="Proteomes" id="UP000638648">
    <property type="component" value="Unassembled WGS sequence"/>
</dbReference>
<gene>
    <name evidence="2" type="ORF">HEB94_003460</name>
</gene>
<proteinExistence type="predicted"/>